<proteinExistence type="predicted"/>
<keyword evidence="3" id="KW-1185">Reference proteome</keyword>
<name>A0ABP9YIT5_9FUNG</name>
<accession>A0ABP9YIT5</accession>
<comment type="caution">
    <text evidence="2">The sequence shown here is derived from an EMBL/GenBank/DDBJ whole genome shotgun (WGS) entry which is preliminary data.</text>
</comment>
<dbReference type="Proteomes" id="UP001473302">
    <property type="component" value="Unassembled WGS sequence"/>
</dbReference>
<evidence type="ECO:0000256" key="1">
    <source>
        <dbReference type="SAM" id="MobiDB-lite"/>
    </source>
</evidence>
<feature type="compositionally biased region" description="Polar residues" evidence="1">
    <location>
        <begin position="95"/>
        <end position="105"/>
    </location>
</feature>
<organism evidence="2 3">
    <name type="scientific">Mucor flavus</name>
    <dbReference type="NCBI Taxonomy" id="439312"/>
    <lineage>
        <taxon>Eukaryota</taxon>
        <taxon>Fungi</taxon>
        <taxon>Fungi incertae sedis</taxon>
        <taxon>Mucoromycota</taxon>
        <taxon>Mucoromycotina</taxon>
        <taxon>Mucoromycetes</taxon>
        <taxon>Mucorales</taxon>
        <taxon>Mucorineae</taxon>
        <taxon>Mucoraceae</taxon>
        <taxon>Mucor</taxon>
    </lineage>
</organism>
<gene>
    <name evidence="2" type="ORF">MFLAVUS_000115</name>
</gene>
<evidence type="ECO:0000313" key="3">
    <source>
        <dbReference type="Proteomes" id="UP001473302"/>
    </source>
</evidence>
<protein>
    <submittedName>
        <fullName evidence="2">Uncharacterized protein</fullName>
    </submittedName>
</protein>
<dbReference type="EMBL" id="BAABUK010000002">
    <property type="protein sequence ID" value="GAA5806767.1"/>
    <property type="molecule type" value="Genomic_DNA"/>
</dbReference>
<feature type="region of interest" description="Disordered" evidence="1">
    <location>
        <begin position="67"/>
        <end position="105"/>
    </location>
</feature>
<evidence type="ECO:0000313" key="2">
    <source>
        <dbReference type="EMBL" id="GAA5806767.1"/>
    </source>
</evidence>
<reference evidence="2 3" key="1">
    <citation type="submission" date="2024-04" db="EMBL/GenBank/DDBJ databases">
        <title>genome sequences of Mucor flavus KT1a and Helicostylum pulchrum KT1b strains isolated from the surface of a dry-aged beef.</title>
        <authorList>
            <person name="Toyotome T."/>
            <person name="Hosono M."/>
            <person name="Torimaru M."/>
            <person name="Fukuda K."/>
            <person name="Mikami N."/>
        </authorList>
    </citation>
    <scope>NUCLEOTIDE SEQUENCE [LARGE SCALE GENOMIC DNA]</scope>
    <source>
        <strain evidence="2 3">KT1a</strain>
    </source>
</reference>
<sequence length="105" mass="11807">MGLNCRIYSLPLVDKNFYVLQNIYSVTYPKILNEIKAGGLKKLVDRMSLIMSAHSKLLEMEELASPVIYTEDEEENEEEDDCEEDVDGGNGNEDSNSTVEQVNTA</sequence>
<feature type="compositionally biased region" description="Acidic residues" evidence="1">
    <location>
        <begin position="70"/>
        <end position="87"/>
    </location>
</feature>